<evidence type="ECO:0000313" key="2">
    <source>
        <dbReference type="Proteomes" id="UP000694044"/>
    </source>
</evidence>
<dbReference type="Proteomes" id="UP000694044">
    <property type="component" value="Unassembled WGS sequence"/>
</dbReference>
<evidence type="ECO:0000313" key="1">
    <source>
        <dbReference type="EMBL" id="KAG7375087.1"/>
    </source>
</evidence>
<dbReference type="OrthoDB" id="8954335at2759"/>
<protein>
    <submittedName>
        <fullName evidence="1">Uncharacterized protein</fullName>
    </submittedName>
</protein>
<organism evidence="1 2">
    <name type="scientific">Phytophthora pseudosyringae</name>
    <dbReference type="NCBI Taxonomy" id="221518"/>
    <lineage>
        <taxon>Eukaryota</taxon>
        <taxon>Sar</taxon>
        <taxon>Stramenopiles</taxon>
        <taxon>Oomycota</taxon>
        <taxon>Peronosporomycetes</taxon>
        <taxon>Peronosporales</taxon>
        <taxon>Peronosporaceae</taxon>
        <taxon>Phytophthora</taxon>
    </lineage>
</organism>
<name>A0A8T1V1B4_9STRA</name>
<dbReference type="EMBL" id="JAGDFM010002201">
    <property type="protein sequence ID" value="KAG7375087.1"/>
    <property type="molecule type" value="Genomic_DNA"/>
</dbReference>
<keyword evidence="2" id="KW-1185">Reference proteome</keyword>
<dbReference type="AlphaFoldDB" id="A0A8T1V1B4"/>
<proteinExistence type="predicted"/>
<reference evidence="1" key="1">
    <citation type="submission" date="2021-02" db="EMBL/GenBank/DDBJ databases">
        <authorList>
            <person name="Palmer J.M."/>
        </authorList>
    </citation>
    <scope>NUCLEOTIDE SEQUENCE</scope>
    <source>
        <strain evidence="1">SCRP734</strain>
    </source>
</reference>
<gene>
    <name evidence="1" type="ORF">PHYPSEUDO_005322</name>
</gene>
<accession>A0A8T1V1B4</accession>
<comment type="caution">
    <text evidence="1">The sequence shown here is derived from an EMBL/GenBank/DDBJ whole genome shotgun (WGS) entry which is preliminary data.</text>
</comment>
<sequence>MVRLENGRVVADDLSTIETVISSIDMVEVPFTVIINNVKKRQFREIMKKEEAFKGVVTTINAGQYTRRHGSSSSQLFQSWMKWTTLLLSFRGMQRLTFDTKPRRS</sequence>